<dbReference type="SUPFAM" id="SSF56349">
    <property type="entry name" value="DNA breaking-rejoining enzymes"/>
    <property type="match status" value="1"/>
</dbReference>
<evidence type="ECO:0000313" key="10">
    <source>
        <dbReference type="EMBL" id="AKN19227.1"/>
    </source>
</evidence>
<dbReference type="InterPro" id="IPR011946">
    <property type="entry name" value="Integrase_integron-type"/>
</dbReference>
<dbReference type="Gene3D" id="1.10.150.130">
    <property type="match status" value="1"/>
</dbReference>
<dbReference type="InterPro" id="IPR047930">
    <property type="entry name" value="Transpos_IS6"/>
</dbReference>
<evidence type="ECO:0000259" key="9">
    <source>
        <dbReference type="PROSITE" id="PS51900"/>
    </source>
</evidence>
<keyword evidence="4 6" id="KW-0238">DNA-binding</keyword>
<dbReference type="InterPro" id="IPR032874">
    <property type="entry name" value="DDE_dom"/>
</dbReference>
<evidence type="ECO:0000256" key="5">
    <source>
        <dbReference type="ARBA" id="ARBA00023172"/>
    </source>
</evidence>
<comment type="function">
    <text evidence="1">Involved in the transposition of the insertion sequence.</text>
</comment>
<keyword evidence="5" id="KW-0233">DNA recombination</keyword>
<geneLocation type="plasmid" evidence="10">
    <name>pRH-1238</name>
</geneLocation>
<evidence type="ECO:0000256" key="6">
    <source>
        <dbReference type="PROSITE-ProRule" id="PRU01248"/>
    </source>
</evidence>
<dbReference type="InterPro" id="IPR012337">
    <property type="entry name" value="RNaseH-like_sf"/>
</dbReference>
<dbReference type="Pfam" id="PF00589">
    <property type="entry name" value="Phage_integrase"/>
    <property type="match status" value="1"/>
</dbReference>
<reference evidence="10" key="1">
    <citation type="journal article" date="2015" name="Antimicrob. Agents Chemother.">
        <title>IncA/C Plasmid Carrying blaNDM-1, blaCMY-16, and fosA3 in a Salmonella enterica Serovar Corvallis Strain Isolated from a Migratory Wild Bird in Germany.</title>
        <authorList>
            <person name="Villa L."/>
            <person name="Guerra B."/>
            <person name="Schmoger S."/>
            <person name="Fischer J."/>
            <person name="Helmuth R."/>
            <person name="Zong Z."/>
            <person name="Garcia-Fernandez A."/>
            <person name="Carattoli A."/>
        </authorList>
    </citation>
    <scope>NUCLEOTIDE SEQUENCE</scope>
    <source>
        <strain evidence="10">RH-1238</strain>
        <plasmid evidence="10">pRH-1238</plasmid>
    </source>
</reference>
<dbReference type="NCBIfam" id="NF011946">
    <property type="entry name" value="PRK15417.1"/>
    <property type="match status" value="1"/>
</dbReference>
<dbReference type="InterPro" id="IPR013762">
    <property type="entry name" value="Integrase-like_cat_sf"/>
</dbReference>
<dbReference type="InterPro" id="IPR001584">
    <property type="entry name" value="Integrase_cat-core"/>
</dbReference>
<dbReference type="InterPro" id="IPR052183">
    <property type="entry name" value="IS_Transposase"/>
</dbReference>
<dbReference type="Gene3D" id="1.10.443.10">
    <property type="entry name" value="Intergrase catalytic core"/>
    <property type="match status" value="1"/>
</dbReference>
<name>A0A0H3YD82_SALET</name>
<dbReference type="PANTHER" id="PTHR35528:SF3">
    <property type="entry name" value="BLL1675 PROTEIN"/>
    <property type="match status" value="1"/>
</dbReference>
<evidence type="ECO:0000256" key="2">
    <source>
        <dbReference type="ARBA" id="ARBA00022578"/>
    </source>
</evidence>
<dbReference type="PROSITE" id="PS51900">
    <property type="entry name" value="CB"/>
    <property type="match status" value="1"/>
</dbReference>
<dbReference type="Pfam" id="PF13495">
    <property type="entry name" value="Phage_int_SAM_4"/>
    <property type="match status" value="1"/>
</dbReference>
<dbReference type="InterPro" id="IPR004107">
    <property type="entry name" value="Integrase_SAM-like_N"/>
</dbReference>
<feature type="domain" description="Tyr recombinase" evidence="8">
    <location>
        <begin position="112"/>
        <end position="298"/>
    </location>
</feature>
<dbReference type="Gene3D" id="3.30.420.10">
    <property type="entry name" value="Ribonuclease H-like superfamily/Ribonuclease H"/>
    <property type="match status" value="1"/>
</dbReference>
<evidence type="ECO:0000259" key="7">
    <source>
        <dbReference type="PROSITE" id="PS50994"/>
    </source>
</evidence>
<proteinExistence type="predicted"/>
<dbReference type="PROSITE" id="PS51898">
    <property type="entry name" value="TYR_RECOMBINASE"/>
    <property type="match status" value="1"/>
</dbReference>
<evidence type="ECO:0000256" key="3">
    <source>
        <dbReference type="ARBA" id="ARBA00022908"/>
    </source>
</evidence>
<evidence type="ECO:0000256" key="4">
    <source>
        <dbReference type="ARBA" id="ARBA00023125"/>
    </source>
</evidence>
<protein>
    <submittedName>
        <fullName evidence="10">IntI1</fullName>
    </submittedName>
</protein>
<dbReference type="NCBIfam" id="NF033587">
    <property type="entry name" value="transpos_IS6"/>
    <property type="match status" value="1"/>
</dbReference>
<dbReference type="SUPFAM" id="SSF53098">
    <property type="entry name" value="Ribonuclease H-like"/>
    <property type="match status" value="1"/>
</dbReference>
<dbReference type="GO" id="GO:0003677">
    <property type="term" value="F:DNA binding"/>
    <property type="evidence" value="ECO:0007669"/>
    <property type="project" value="UniProtKB-UniRule"/>
</dbReference>
<accession>A0A0H3YD82</accession>
<sequence length="512" mass="59647">MKTATAPLPPLRSVKVLDQLRERIRYLHYSLRTEQAYVNWVRAFIRFHGVRHPATLGSSEVEAFLSWLANERKVSVSTHRQALAALLFFYGKVLCTDLPWLQEIGRPRPSRRLPVVLTPDEVVRILGFLEGEHRLFAQLLYGTGMRISEGLQLRVKDLDFDHGTIIVREGKGSKDRALMLPESLAPSLREQLSRARAWWLKDQAEGRSGVALPDALERKYPRAGHSWPLLLMELHMNPFKGRHFQRDIILWAVRWYCKYGISYRELQEMLAERGVNVDHSTIYRWVQRYAPEMEKRLRWYWRNPSDLCPWHMDETYVKVNGRWAYLYRAVDSRGRTVDFYLSSRRNSKAAYRFLGKILNNVKKWQIPRFINTDKAPAYGRALALLKREGRCPSDVEHRQIKYRNNVIECDHGKLKRIIGATLGFKSMKTAYATIKGIEVMRALRKGQASAFYYGDPLGEMRLVSRVFERHCCKVSDEAAFCLIQRPYIFNTSVIIGASAPYTFSSEHKRLPK</sequence>
<dbReference type="InterPro" id="IPR002104">
    <property type="entry name" value="Integrase_catalytic"/>
</dbReference>
<dbReference type="NCBIfam" id="TIGR02249">
    <property type="entry name" value="integrase_gron"/>
    <property type="match status" value="1"/>
</dbReference>
<evidence type="ECO:0000259" key="8">
    <source>
        <dbReference type="PROSITE" id="PS51898"/>
    </source>
</evidence>
<dbReference type="GO" id="GO:0015074">
    <property type="term" value="P:DNA integration"/>
    <property type="evidence" value="ECO:0007669"/>
    <property type="project" value="UniProtKB-KW"/>
</dbReference>
<keyword evidence="2" id="KW-0815">Transposition</keyword>
<dbReference type="Pfam" id="PF13610">
    <property type="entry name" value="DDE_Tnp_IS240"/>
    <property type="match status" value="1"/>
</dbReference>
<dbReference type="GO" id="GO:0032196">
    <property type="term" value="P:transposition"/>
    <property type="evidence" value="ECO:0007669"/>
    <property type="project" value="UniProtKB-KW"/>
</dbReference>
<feature type="domain" description="Core-binding (CB)" evidence="9">
    <location>
        <begin position="14"/>
        <end position="94"/>
    </location>
</feature>
<keyword evidence="10" id="KW-0614">Plasmid</keyword>
<feature type="domain" description="Integrase catalytic" evidence="7">
    <location>
        <begin position="300"/>
        <end position="464"/>
    </location>
</feature>
<dbReference type="InterPro" id="IPR010998">
    <property type="entry name" value="Integrase_recombinase_N"/>
</dbReference>
<dbReference type="AlphaFoldDB" id="A0A0H3YD82"/>
<organism evidence="10">
    <name type="scientific">Salmonella enterica subsp. enterica serovar Corvallis</name>
    <dbReference type="NCBI Taxonomy" id="593905"/>
    <lineage>
        <taxon>Bacteria</taxon>
        <taxon>Pseudomonadati</taxon>
        <taxon>Pseudomonadota</taxon>
        <taxon>Gammaproteobacteria</taxon>
        <taxon>Enterobacterales</taxon>
        <taxon>Enterobacteriaceae</taxon>
        <taxon>Salmonella</taxon>
    </lineage>
</organism>
<dbReference type="InterPro" id="IPR036397">
    <property type="entry name" value="RNaseH_sf"/>
</dbReference>
<dbReference type="GO" id="GO:0006310">
    <property type="term" value="P:DNA recombination"/>
    <property type="evidence" value="ECO:0007669"/>
    <property type="project" value="UniProtKB-KW"/>
</dbReference>
<dbReference type="PROSITE" id="PS50994">
    <property type="entry name" value="INTEGRASE"/>
    <property type="match status" value="1"/>
</dbReference>
<dbReference type="PANTHER" id="PTHR35528">
    <property type="entry name" value="BLL1675 PROTEIN"/>
    <property type="match status" value="1"/>
</dbReference>
<dbReference type="InterPro" id="IPR044068">
    <property type="entry name" value="CB"/>
</dbReference>
<dbReference type="InterPro" id="IPR011010">
    <property type="entry name" value="DNA_brk_join_enz"/>
</dbReference>
<evidence type="ECO:0000256" key="1">
    <source>
        <dbReference type="ARBA" id="ARBA00002286"/>
    </source>
</evidence>
<dbReference type="EMBL" id="KR091911">
    <property type="protein sequence ID" value="AKN19227.1"/>
    <property type="molecule type" value="Genomic_DNA"/>
</dbReference>
<keyword evidence="3" id="KW-0229">DNA integration</keyword>